<evidence type="ECO:0000313" key="2">
    <source>
        <dbReference type="Proteomes" id="UP000238634"/>
    </source>
</evidence>
<dbReference type="AlphaFoldDB" id="A0A2T1DP66"/>
<dbReference type="STRING" id="1920490.GCA_001895925_00994"/>
<dbReference type="OrthoDB" id="574389at2"/>
<evidence type="ECO:0008006" key="3">
    <source>
        <dbReference type="Google" id="ProtNLM"/>
    </source>
</evidence>
<organism evidence="1 2">
    <name type="scientific">Phormidesmis priestleyi ULC007</name>
    <dbReference type="NCBI Taxonomy" id="1920490"/>
    <lineage>
        <taxon>Bacteria</taxon>
        <taxon>Bacillati</taxon>
        <taxon>Cyanobacteriota</taxon>
        <taxon>Cyanophyceae</taxon>
        <taxon>Leptolyngbyales</taxon>
        <taxon>Leptolyngbyaceae</taxon>
        <taxon>Phormidesmis</taxon>
    </lineage>
</organism>
<dbReference type="Proteomes" id="UP000238634">
    <property type="component" value="Unassembled WGS sequence"/>
</dbReference>
<reference evidence="1 2" key="2">
    <citation type="submission" date="2018-03" db="EMBL/GenBank/DDBJ databases">
        <title>The ancient ancestry and fast evolution of plastids.</title>
        <authorList>
            <person name="Moore K.R."/>
            <person name="Magnabosco C."/>
            <person name="Momper L."/>
            <person name="Gold D.A."/>
            <person name="Bosak T."/>
            <person name="Fournier G.P."/>
        </authorList>
    </citation>
    <scope>NUCLEOTIDE SEQUENCE [LARGE SCALE GENOMIC DNA]</scope>
    <source>
        <strain evidence="1 2">ULC007</strain>
    </source>
</reference>
<keyword evidence="2" id="KW-1185">Reference proteome</keyword>
<protein>
    <recommendedName>
        <fullName evidence="3">DUF4404 domain-containing protein</fullName>
    </recommendedName>
</protein>
<evidence type="ECO:0000313" key="1">
    <source>
        <dbReference type="EMBL" id="PSB22241.1"/>
    </source>
</evidence>
<dbReference type="EMBL" id="PVWG01000001">
    <property type="protein sequence ID" value="PSB22241.1"/>
    <property type="molecule type" value="Genomic_DNA"/>
</dbReference>
<comment type="caution">
    <text evidence="1">The sequence shown here is derived from an EMBL/GenBank/DDBJ whole genome shotgun (WGS) entry which is preliminary data.</text>
</comment>
<proteinExistence type="predicted"/>
<sequence length="99" mass="11425">MSDSNHLFLQQAANLMNDLNVHYIEAEFDDQVQLKDQLDQAMRDFSKAKLAILKNNITCTADDVKQMQQLRQRLAKAPDLQQILATVVSFVSFVRLRFL</sequence>
<gene>
    <name evidence="1" type="ORF">C7B65_02235</name>
</gene>
<name>A0A2T1DP66_9CYAN</name>
<dbReference type="RefSeq" id="WP_073069261.1">
    <property type="nucleotide sequence ID" value="NZ_MPPI01000001.1"/>
</dbReference>
<reference evidence="1 2" key="1">
    <citation type="submission" date="2018-02" db="EMBL/GenBank/DDBJ databases">
        <authorList>
            <person name="Cohen D.B."/>
            <person name="Kent A.D."/>
        </authorList>
    </citation>
    <scope>NUCLEOTIDE SEQUENCE [LARGE SCALE GENOMIC DNA]</scope>
    <source>
        <strain evidence="1 2">ULC007</strain>
    </source>
</reference>
<accession>A0A2T1DP66</accession>